<dbReference type="InterPro" id="IPR003615">
    <property type="entry name" value="HNH_nuc"/>
</dbReference>
<dbReference type="EMBL" id="WTYQ01000002">
    <property type="protein sequence ID" value="MXP25635.1"/>
    <property type="molecule type" value="Genomic_DNA"/>
</dbReference>
<dbReference type="Proteomes" id="UP000460561">
    <property type="component" value="Unassembled WGS sequence"/>
</dbReference>
<reference evidence="1 2" key="1">
    <citation type="submission" date="2019-12" db="EMBL/GenBank/DDBJ databases">
        <title>Genomic-based taxomic classification of the family Erythrobacteraceae.</title>
        <authorList>
            <person name="Xu L."/>
        </authorList>
    </citation>
    <scope>NUCLEOTIDE SEQUENCE [LARGE SCALE GENOMIC DNA]</scope>
    <source>
        <strain evidence="1 2">DSM 18604</strain>
    </source>
</reference>
<proteinExistence type="predicted"/>
<dbReference type="CDD" id="cd00085">
    <property type="entry name" value="HNHc"/>
    <property type="match status" value="1"/>
</dbReference>
<protein>
    <recommendedName>
        <fullName evidence="3">HNH endonuclease</fullName>
    </recommendedName>
</protein>
<dbReference type="AlphaFoldDB" id="A0A845AA06"/>
<dbReference type="OrthoDB" id="9816185at2"/>
<name>A0A845AA06_9SPHN</name>
<evidence type="ECO:0000313" key="1">
    <source>
        <dbReference type="EMBL" id="MXP25635.1"/>
    </source>
</evidence>
<dbReference type="Gene3D" id="1.10.30.50">
    <property type="match status" value="1"/>
</dbReference>
<organism evidence="1 2">
    <name type="scientific">Altericroceibacterium indicum</name>
    <dbReference type="NCBI Taxonomy" id="374177"/>
    <lineage>
        <taxon>Bacteria</taxon>
        <taxon>Pseudomonadati</taxon>
        <taxon>Pseudomonadota</taxon>
        <taxon>Alphaproteobacteria</taxon>
        <taxon>Sphingomonadales</taxon>
        <taxon>Erythrobacteraceae</taxon>
        <taxon>Altericroceibacterium</taxon>
    </lineage>
</organism>
<keyword evidence="2" id="KW-1185">Reference proteome</keyword>
<sequence length="283" mass="30854">MWTITKPDIAALETFDICIEGIRNPALKARLEGIRQQIEDADADFDIKGLAGQLYMIAQSADVIGVGGAVTADEMVNLYKRHMSRQKSRGRTIYDKIMAAAAYGQCPFCGHLPVSTLDHFHGKAEYPVLAVTPVNLIPCCKDCNDYKGTAAALTPETQFLNAYYDDLTEDRWLYAQIIHGSPPGAIFSVIPPAHWGAVTTQRVARHFRELNLAKLYSSQSSRQLQNIRSSLSKNYAAGGAAAVQADLLERSDSCNVVAINSWEGALFEAAANDGWYCGGGFDA</sequence>
<comment type="caution">
    <text evidence="1">The sequence shown here is derived from an EMBL/GenBank/DDBJ whole genome shotgun (WGS) entry which is preliminary data.</text>
</comment>
<gene>
    <name evidence="1" type="ORF">GRI39_06215</name>
</gene>
<evidence type="ECO:0008006" key="3">
    <source>
        <dbReference type="Google" id="ProtNLM"/>
    </source>
</evidence>
<accession>A0A845AA06</accession>
<evidence type="ECO:0000313" key="2">
    <source>
        <dbReference type="Proteomes" id="UP000460561"/>
    </source>
</evidence>
<dbReference type="RefSeq" id="WP_160738846.1">
    <property type="nucleotide sequence ID" value="NZ_WTYQ01000002.1"/>
</dbReference>